<dbReference type="RefSeq" id="WP_104849493.1">
    <property type="nucleotide sequence ID" value="NZ_PKOZ01000005.1"/>
</dbReference>
<dbReference type="PROSITE" id="PS51063">
    <property type="entry name" value="HTH_CRP_2"/>
    <property type="match status" value="1"/>
</dbReference>
<dbReference type="Gene3D" id="1.10.10.10">
    <property type="entry name" value="Winged helix-like DNA-binding domain superfamily/Winged helix DNA-binding domain"/>
    <property type="match status" value="1"/>
</dbReference>
<keyword evidence="2" id="KW-0238">DNA-binding</keyword>
<protein>
    <submittedName>
        <fullName evidence="7">Crp/Fnr family transcriptional regulator</fullName>
    </submittedName>
</protein>
<dbReference type="PANTHER" id="PTHR24567">
    <property type="entry name" value="CRP FAMILY TRANSCRIPTIONAL REGULATORY PROTEIN"/>
    <property type="match status" value="1"/>
</dbReference>
<dbReference type="GO" id="GO:0003700">
    <property type="term" value="F:DNA-binding transcription factor activity"/>
    <property type="evidence" value="ECO:0007669"/>
    <property type="project" value="TreeGrafter"/>
</dbReference>
<reference evidence="7 8" key="1">
    <citation type="submission" date="2017-12" db="EMBL/GenBank/DDBJ databases">
        <title>Taxonomic description and draft genome of Pradoshia cofamensis Gen. nov., sp. nov., a thermotolerant bacillale isolated from anterior gut of earthworm Eisenia fetida.</title>
        <authorList>
            <person name="Saha T."/>
            <person name="Chakraborty R."/>
        </authorList>
    </citation>
    <scope>NUCLEOTIDE SEQUENCE [LARGE SCALE GENOMIC DNA]</scope>
    <source>
        <strain evidence="7 8">EAG3</strain>
    </source>
</reference>
<dbReference type="InterPro" id="IPR050397">
    <property type="entry name" value="Env_Response_Regulators"/>
</dbReference>
<evidence type="ECO:0000313" key="8">
    <source>
        <dbReference type="Proteomes" id="UP000239663"/>
    </source>
</evidence>
<dbReference type="SUPFAM" id="SSF51206">
    <property type="entry name" value="cAMP-binding domain-like"/>
    <property type="match status" value="1"/>
</dbReference>
<name>A0A2S7MZL6_9BACI</name>
<dbReference type="Pfam" id="PF00027">
    <property type="entry name" value="cNMP_binding"/>
    <property type="match status" value="1"/>
</dbReference>
<evidence type="ECO:0000256" key="4">
    <source>
        <dbReference type="ARBA" id="ARBA00023163"/>
    </source>
</evidence>
<keyword evidence="8" id="KW-1185">Reference proteome</keyword>
<keyword evidence="4" id="KW-0804">Transcription</keyword>
<keyword evidence="3" id="KW-0010">Activator</keyword>
<sequence>MSTIIDVLKKKELFSCLTKQELSVLEPFLYERKLKKGQYLFWQGDPKQRMYYLLEGYVTLEKSNKQGSLQYHQYIKKDSLFPYNGLFADTDEYCHSAIAETDVHVVYLSIDVFEGFVAKHSRLLQRLIKEYGKILEGQERRIQHGIIPNAQERVMNSISYLMMDLGVEYPNYIRIDIPLTTAKISSISGTSRETASMVINKLKREKKLTIKGKVMYIHEPQYFEKLVI</sequence>
<evidence type="ECO:0000256" key="1">
    <source>
        <dbReference type="ARBA" id="ARBA00023015"/>
    </source>
</evidence>
<feature type="domain" description="Cyclic nucleotide-binding" evidence="5">
    <location>
        <begin position="13"/>
        <end position="134"/>
    </location>
</feature>
<dbReference type="InterPro" id="IPR012318">
    <property type="entry name" value="HTH_CRP"/>
</dbReference>
<dbReference type="SMART" id="SM00419">
    <property type="entry name" value="HTH_CRP"/>
    <property type="match status" value="1"/>
</dbReference>
<dbReference type="Pfam" id="PF13545">
    <property type="entry name" value="HTH_Crp_2"/>
    <property type="match status" value="1"/>
</dbReference>
<dbReference type="AlphaFoldDB" id="A0A2S7MZL6"/>
<keyword evidence="1" id="KW-0805">Transcription regulation</keyword>
<evidence type="ECO:0000256" key="3">
    <source>
        <dbReference type="ARBA" id="ARBA00023159"/>
    </source>
</evidence>
<evidence type="ECO:0000256" key="2">
    <source>
        <dbReference type="ARBA" id="ARBA00023125"/>
    </source>
</evidence>
<comment type="caution">
    <text evidence="7">The sequence shown here is derived from an EMBL/GenBank/DDBJ whole genome shotgun (WGS) entry which is preliminary data.</text>
</comment>
<dbReference type="CDD" id="cd00038">
    <property type="entry name" value="CAP_ED"/>
    <property type="match status" value="1"/>
</dbReference>
<dbReference type="EMBL" id="PKOZ01000005">
    <property type="protein sequence ID" value="PQD95234.1"/>
    <property type="molecule type" value="Genomic_DNA"/>
</dbReference>
<evidence type="ECO:0000259" key="5">
    <source>
        <dbReference type="PROSITE" id="PS50042"/>
    </source>
</evidence>
<gene>
    <name evidence="7" type="ORF">CYL18_10660</name>
</gene>
<evidence type="ECO:0000313" key="7">
    <source>
        <dbReference type="EMBL" id="PQD95234.1"/>
    </source>
</evidence>
<dbReference type="InterPro" id="IPR018490">
    <property type="entry name" value="cNMP-bd_dom_sf"/>
</dbReference>
<dbReference type="InterPro" id="IPR000595">
    <property type="entry name" value="cNMP-bd_dom"/>
</dbReference>
<dbReference type="Gene3D" id="2.60.120.10">
    <property type="entry name" value="Jelly Rolls"/>
    <property type="match status" value="1"/>
</dbReference>
<dbReference type="InterPro" id="IPR036388">
    <property type="entry name" value="WH-like_DNA-bd_sf"/>
</dbReference>
<dbReference type="OrthoDB" id="9810708at2"/>
<dbReference type="PROSITE" id="PS50042">
    <property type="entry name" value="CNMP_BINDING_3"/>
    <property type="match status" value="1"/>
</dbReference>
<feature type="domain" description="HTH crp-type" evidence="6">
    <location>
        <begin position="148"/>
        <end position="221"/>
    </location>
</feature>
<evidence type="ECO:0000259" key="6">
    <source>
        <dbReference type="PROSITE" id="PS51063"/>
    </source>
</evidence>
<dbReference type="SMART" id="SM00100">
    <property type="entry name" value="cNMP"/>
    <property type="match status" value="1"/>
</dbReference>
<dbReference type="GO" id="GO:0005829">
    <property type="term" value="C:cytosol"/>
    <property type="evidence" value="ECO:0007669"/>
    <property type="project" value="TreeGrafter"/>
</dbReference>
<dbReference type="SUPFAM" id="SSF46785">
    <property type="entry name" value="Winged helix' DNA-binding domain"/>
    <property type="match status" value="1"/>
</dbReference>
<dbReference type="InterPro" id="IPR014710">
    <property type="entry name" value="RmlC-like_jellyroll"/>
</dbReference>
<proteinExistence type="predicted"/>
<dbReference type="Proteomes" id="UP000239663">
    <property type="component" value="Unassembled WGS sequence"/>
</dbReference>
<accession>A0A2S7MZL6</accession>
<dbReference type="InterPro" id="IPR036390">
    <property type="entry name" value="WH_DNA-bd_sf"/>
</dbReference>
<organism evidence="7 8">
    <name type="scientific">Pradoshia eiseniae</name>
    <dbReference type="NCBI Taxonomy" id="2064768"/>
    <lineage>
        <taxon>Bacteria</taxon>
        <taxon>Bacillati</taxon>
        <taxon>Bacillota</taxon>
        <taxon>Bacilli</taxon>
        <taxon>Bacillales</taxon>
        <taxon>Bacillaceae</taxon>
        <taxon>Pradoshia</taxon>
    </lineage>
</organism>
<dbReference type="GO" id="GO:0003677">
    <property type="term" value="F:DNA binding"/>
    <property type="evidence" value="ECO:0007669"/>
    <property type="project" value="UniProtKB-KW"/>
</dbReference>
<dbReference type="PANTHER" id="PTHR24567:SF74">
    <property type="entry name" value="HTH-TYPE TRANSCRIPTIONAL REGULATOR ARCR"/>
    <property type="match status" value="1"/>
</dbReference>